<keyword evidence="2" id="KW-1185">Reference proteome</keyword>
<dbReference type="Proteomes" id="UP001233999">
    <property type="component" value="Unassembled WGS sequence"/>
</dbReference>
<comment type="caution">
    <text evidence="1">The sequence shown here is derived from an EMBL/GenBank/DDBJ whole genome shotgun (WGS) entry which is preliminary data.</text>
</comment>
<accession>A0AAD8AC93</accession>
<protein>
    <submittedName>
        <fullName evidence="1">Uncharacterized protein</fullName>
    </submittedName>
</protein>
<organism evidence="1 2">
    <name type="scientific">Diploptera punctata</name>
    <name type="common">Pacific beetle cockroach</name>
    <dbReference type="NCBI Taxonomy" id="6984"/>
    <lineage>
        <taxon>Eukaryota</taxon>
        <taxon>Metazoa</taxon>
        <taxon>Ecdysozoa</taxon>
        <taxon>Arthropoda</taxon>
        <taxon>Hexapoda</taxon>
        <taxon>Insecta</taxon>
        <taxon>Pterygota</taxon>
        <taxon>Neoptera</taxon>
        <taxon>Polyneoptera</taxon>
        <taxon>Dictyoptera</taxon>
        <taxon>Blattodea</taxon>
        <taxon>Blaberoidea</taxon>
        <taxon>Blaberidae</taxon>
        <taxon>Diplopterinae</taxon>
        <taxon>Diploptera</taxon>
    </lineage>
</organism>
<evidence type="ECO:0000313" key="1">
    <source>
        <dbReference type="EMBL" id="KAJ9595996.1"/>
    </source>
</evidence>
<evidence type="ECO:0000313" key="2">
    <source>
        <dbReference type="Proteomes" id="UP001233999"/>
    </source>
</evidence>
<reference evidence="1" key="2">
    <citation type="submission" date="2023-05" db="EMBL/GenBank/DDBJ databases">
        <authorList>
            <person name="Fouks B."/>
        </authorList>
    </citation>
    <scope>NUCLEOTIDE SEQUENCE</scope>
    <source>
        <strain evidence="1">Stay&amp;Tobe</strain>
        <tissue evidence="1">Testes</tissue>
    </source>
</reference>
<name>A0AAD8AC93_DIPPU</name>
<feature type="non-terminal residue" evidence="1">
    <location>
        <position position="170"/>
    </location>
</feature>
<dbReference type="EMBL" id="JASPKZ010002300">
    <property type="protein sequence ID" value="KAJ9595996.1"/>
    <property type="molecule type" value="Genomic_DNA"/>
</dbReference>
<sequence>EVKDLPSGRIIMDGWMDIHKDKTSSGDIACSLIWDNNRLMHWLRRALKGVRFIVDKEEVRDCPLNVVSDKYMFHHKQLGYILEPTNIFQTHGEQPYIIHAKNYTCESKRNNDLCRNIMEMLSSYTFHYQSGIGMTNLDASINKTEVKQISENSIQNDVLLKLFKKSVRRN</sequence>
<dbReference type="AlphaFoldDB" id="A0AAD8AC93"/>
<gene>
    <name evidence="1" type="ORF">L9F63_012817</name>
</gene>
<proteinExistence type="predicted"/>
<feature type="non-terminal residue" evidence="1">
    <location>
        <position position="1"/>
    </location>
</feature>
<reference evidence="1" key="1">
    <citation type="journal article" date="2023" name="IScience">
        <title>Live-bearing cockroach genome reveals convergent evolutionary mechanisms linked to viviparity in insects and beyond.</title>
        <authorList>
            <person name="Fouks B."/>
            <person name="Harrison M.C."/>
            <person name="Mikhailova A.A."/>
            <person name="Marchal E."/>
            <person name="English S."/>
            <person name="Carruthers M."/>
            <person name="Jennings E.C."/>
            <person name="Chiamaka E.L."/>
            <person name="Frigard R.A."/>
            <person name="Pippel M."/>
            <person name="Attardo G.M."/>
            <person name="Benoit J.B."/>
            <person name="Bornberg-Bauer E."/>
            <person name="Tobe S.S."/>
        </authorList>
    </citation>
    <scope>NUCLEOTIDE SEQUENCE</scope>
    <source>
        <strain evidence="1">Stay&amp;Tobe</strain>
    </source>
</reference>